<reference evidence="1 2" key="1">
    <citation type="submission" date="2017-02" db="EMBL/GenBank/DDBJ databases">
        <authorList>
            <person name="Peterson S.W."/>
        </authorList>
    </citation>
    <scope>NUCLEOTIDE SEQUENCE [LARGE SCALE GENOMIC DNA]</scope>
    <source>
        <strain evidence="1 2">DSM 25262</strain>
    </source>
</reference>
<dbReference type="InterPro" id="IPR007922">
    <property type="entry name" value="DciA-like"/>
</dbReference>
<gene>
    <name evidence="1" type="ORF">SAMN05660236_3761</name>
</gene>
<dbReference type="RefSeq" id="WP_079688274.1">
    <property type="nucleotide sequence ID" value="NZ_FUZU01000002.1"/>
</dbReference>
<evidence type="ECO:0000313" key="1">
    <source>
        <dbReference type="EMBL" id="SKC78542.1"/>
    </source>
</evidence>
<accession>A0A1T5LRI1</accession>
<evidence type="ECO:0000313" key="2">
    <source>
        <dbReference type="Proteomes" id="UP000190961"/>
    </source>
</evidence>
<dbReference type="STRING" id="688867.SAMN05660236_3761"/>
<dbReference type="AlphaFoldDB" id="A0A1T5LRI1"/>
<keyword evidence="2" id="KW-1185">Reference proteome</keyword>
<dbReference type="EMBL" id="FUZU01000002">
    <property type="protein sequence ID" value="SKC78542.1"/>
    <property type="molecule type" value="Genomic_DNA"/>
</dbReference>
<proteinExistence type="predicted"/>
<dbReference type="PANTHER" id="PTHR36456:SF1">
    <property type="entry name" value="UPF0232 PROTEIN SCO3875"/>
    <property type="match status" value="1"/>
</dbReference>
<dbReference type="Proteomes" id="UP000190961">
    <property type="component" value="Unassembled WGS sequence"/>
</dbReference>
<evidence type="ECO:0008006" key="3">
    <source>
        <dbReference type="Google" id="ProtNLM"/>
    </source>
</evidence>
<dbReference type="OrthoDB" id="9796545at2"/>
<dbReference type="PANTHER" id="PTHR36456">
    <property type="entry name" value="UPF0232 PROTEIN SCO3875"/>
    <property type="match status" value="1"/>
</dbReference>
<organism evidence="1 2">
    <name type="scientific">Ohtaekwangia koreensis</name>
    <dbReference type="NCBI Taxonomy" id="688867"/>
    <lineage>
        <taxon>Bacteria</taxon>
        <taxon>Pseudomonadati</taxon>
        <taxon>Bacteroidota</taxon>
        <taxon>Cytophagia</taxon>
        <taxon>Cytophagales</taxon>
        <taxon>Fulvivirgaceae</taxon>
        <taxon>Ohtaekwangia</taxon>
    </lineage>
</organism>
<sequence length="100" mass="11526">MSKKYRGGDVQSVGEAIRSLLNSYQLTSRFDEANLIDSWERIVGKPISKRTKKLFIKNKVLFVEFDSPTMRKDFSLYKAQVLEMFKKEFGAGVITEIVPM</sequence>
<protein>
    <recommendedName>
        <fullName evidence="3">DUF721 domain-containing protein</fullName>
    </recommendedName>
</protein>
<name>A0A1T5LRI1_9BACT</name>
<dbReference type="Pfam" id="PF05258">
    <property type="entry name" value="DciA"/>
    <property type="match status" value="1"/>
</dbReference>